<feature type="non-terminal residue" evidence="3">
    <location>
        <position position="1"/>
    </location>
</feature>
<accession>A0A2H0N5Q8</accession>
<organism evidence="3 4">
    <name type="scientific">Candidatus Magasanikbacteria bacterium CG11_big_fil_rev_8_21_14_0_20_43_7</name>
    <dbReference type="NCBI Taxonomy" id="1974654"/>
    <lineage>
        <taxon>Bacteria</taxon>
        <taxon>Candidatus Magasanikiibacteriota</taxon>
    </lineage>
</organism>
<dbReference type="AlphaFoldDB" id="A0A2H0N5Q8"/>
<feature type="region of interest" description="Disordered" evidence="1">
    <location>
        <begin position="1"/>
        <end position="21"/>
    </location>
</feature>
<evidence type="ECO:0000259" key="2">
    <source>
        <dbReference type="Pfam" id="PF01551"/>
    </source>
</evidence>
<comment type="caution">
    <text evidence="3">The sequence shown here is derived from an EMBL/GenBank/DDBJ whole genome shotgun (WGS) entry which is preliminary data.</text>
</comment>
<gene>
    <name evidence="3" type="ORF">COV60_00345</name>
</gene>
<evidence type="ECO:0000313" key="4">
    <source>
        <dbReference type="Proteomes" id="UP000229782"/>
    </source>
</evidence>
<dbReference type="Gene3D" id="2.70.70.10">
    <property type="entry name" value="Glucose Permease (Domain IIA)"/>
    <property type="match status" value="1"/>
</dbReference>
<name>A0A2H0N5Q8_9BACT</name>
<dbReference type="InterPro" id="IPR016047">
    <property type="entry name" value="M23ase_b-sheet_dom"/>
</dbReference>
<dbReference type="PANTHER" id="PTHR21666">
    <property type="entry name" value="PEPTIDASE-RELATED"/>
    <property type="match status" value="1"/>
</dbReference>
<proteinExistence type="predicted"/>
<feature type="domain" description="M23ase beta-sheet core" evidence="2">
    <location>
        <begin position="1"/>
        <end position="32"/>
    </location>
</feature>
<dbReference type="CDD" id="cd12797">
    <property type="entry name" value="M23_peptidase"/>
    <property type="match status" value="1"/>
</dbReference>
<evidence type="ECO:0000313" key="3">
    <source>
        <dbReference type="EMBL" id="PIR03446.1"/>
    </source>
</evidence>
<sequence>QGQTIAAMGSTGRSTGPHVHFEVRINNKHTNPLQYVR</sequence>
<dbReference type="SUPFAM" id="SSF51261">
    <property type="entry name" value="Duplicated hybrid motif"/>
    <property type="match status" value="1"/>
</dbReference>
<dbReference type="InterPro" id="IPR050570">
    <property type="entry name" value="Cell_wall_metabolism_enzyme"/>
</dbReference>
<dbReference type="PANTHER" id="PTHR21666:SF270">
    <property type="entry name" value="MUREIN HYDROLASE ACTIVATOR ENVC"/>
    <property type="match status" value="1"/>
</dbReference>
<dbReference type="Proteomes" id="UP000229782">
    <property type="component" value="Unassembled WGS sequence"/>
</dbReference>
<dbReference type="EMBL" id="PCWM01000007">
    <property type="protein sequence ID" value="PIR03446.1"/>
    <property type="molecule type" value="Genomic_DNA"/>
</dbReference>
<dbReference type="Pfam" id="PF01551">
    <property type="entry name" value="Peptidase_M23"/>
    <property type="match status" value="1"/>
</dbReference>
<evidence type="ECO:0000256" key="1">
    <source>
        <dbReference type="SAM" id="MobiDB-lite"/>
    </source>
</evidence>
<protein>
    <submittedName>
        <fullName evidence="3">Peptidase</fullName>
    </submittedName>
</protein>
<dbReference type="InterPro" id="IPR011055">
    <property type="entry name" value="Dup_hybrid_motif"/>
</dbReference>
<reference evidence="3 4" key="1">
    <citation type="submission" date="2017-09" db="EMBL/GenBank/DDBJ databases">
        <title>Depth-based differentiation of microbial function through sediment-hosted aquifers and enrichment of novel symbionts in the deep terrestrial subsurface.</title>
        <authorList>
            <person name="Probst A.J."/>
            <person name="Ladd B."/>
            <person name="Jarett J.K."/>
            <person name="Geller-Mcgrath D.E."/>
            <person name="Sieber C.M."/>
            <person name="Emerson J.B."/>
            <person name="Anantharaman K."/>
            <person name="Thomas B.C."/>
            <person name="Malmstrom R."/>
            <person name="Stieglmeier M."/>
            <person name="Klingl A."/>
            <person name="Woyke T."/>
            <person name="Ryan C.M."/>
            <person name="Banfield J.F."/>
        </authorList>
    </citation>
    <scope>NUCLEOTIDE SEQUENCE [LARGE SCALE GENOMIC DNA]</scope>
    <source>
        <strain evidence="3">CG11_big_fil_rev_8_21_14_0_20_43_7</strain>
    </source>
</reference>
<dbReference type="GO" id="GO:0004222">
    <property type="term" value="F:metalloendopeptidase activity"/>
    <property type="evidence" value="ECO:0007669"/>
    <property type="project" value="TreeGrafter"/>
</dbReference>